<protein>
    <submittedName>
        <fullName evidence="1">Uncharacterized protein</fullName>
    </submittedName>
</protein>
<proteinExistence type="predicted"/>
<gene>
    <name evidence="1" type="ORF">HPB47_012164</name>
</gene>
<accession>A0AC60NUF3</accession>
<reference evidence="1 2" key="1">
    <citation type="journal article" date="2020" name="Cell">
        <title>Large-Scale Comparative Analyses of Tick Genomes Elucidate Their Genetic Diversity and Vector Capacities.</title>
        <authorList>
            <consortium name="Tick Genome and Microbiome Consortium (TIGMIC)"/>
            <person name="Jia N."/>
            <person name="Wang J."/>
            <person name="Shi W."/>
            <person name="Du L."/>
            <person name="Sun Y."/>
            <person name="Zhan W."/>
            <person name="Jiang J.F."/>
            <person name="Wang Q."/>
            <person name="Zhang B."/>
            <person name="Ji P."/>
            <person name="Bell-Sakyi L."/>
            <person name="Cui X.M."/>
            <person name="Yuan T.T."/>
            <person name="Jiang B.G."/>
            <person name="Yang W.F."/>
            <person name="Lam T.T."/>
            <person name="Chang Q.C."/>
            <person name="Ding S.J."/>
            <person name="Wang X.J."/>
            <person name="Zhu J.G."/>
            <person name="Ruan X.D."/>
            <person name="Zhao L."/>
            <person name="Wei J.T."/>
            <person name="Ye R.Z."/>
            <person name="Que T.C."/>
            <person name="Du C.H."/>
            <person name="Zhou Y.H."/>
            <person name="Cheng J.X."/>
            <person name="Dai P.F."/>
            <person name="Guo W.B."/>
            <person name="Han X.H."/>
            <person name="Huang E.J."/>
            <person name="Li L.F."/>
            <person name="Wei W."/>
            <person name="Gao Y.C."/>
            <person name="Liu J.Z."/>
            <person name="Shao H.Z."/>
            <person name="Wang X."/>
            <person name="Wang C.C."/>
            <person name="Yang T.C."/>
            <person name="Huo Q.B."/>
            <person name="Li W."/>
            <person name="Chen H.Y."/>
            <person name="Chen S.E."/>
            <person name="Zhou L.G."/>
            <person name="Ni X.B."/>
            <person name="Tian J.H."/>
            <person name="Sheng Y."/>
            <person name="Liu T."/>
            <person name="Pan Y.S."/>
            <person name="Xia L.Y."/>
            <person name="Li J."/>
            <person name="Zhao F."/>
            <person name="Cao W.C."/>
        </authorList>
    </citation>
    <scope>NUCLEOTIDE SEQUENCE [LARGE SCALE GENOMIC DNA]</scope>
    <source>
        <strain evidence="1">Iper-2018</strain>
    </source>
</reference>
<keyword evidence="2" id="KW-1185">Reference proteome</keyword>
<comment type="caution">
    <text evidence="1">The sequence shown here is derived from an EMBL/GenBank/DDBJ whole genome shotgun (WGS) entry which is preliminary data.</text>
</comment>
<dbReference type="Proteomes" id="UP000805193">
    <property type="component" value="Unassembled WGS sequence"/>
</dbReference>
<sequence>MGLRAFEPILYVDAVSDSESEPDIYVLPIIRKMRELQLKEPDKKKRECQAKVKRALSAVKAATGFHLINPDTSNPIDVGMVFEGNIYVESVLGFELDGACLCLKGKQNCEILVKEEPQEPDCLWSDHASKEYLLQVRHANGKVTNVPGSTLTLHPYCAFVVRFRRWLDGLRIYVNDVLVAQCDGQFACESSLQLVVNGGWDVKSVHIPAATLVNES</sequence>
<organism evidence="1 2">
    <name type="scientific">Ixodes persulcatus</name>
    <name type="common">Taiga tick</name>
    <dbReference type="NCBI Taxonomy" id="34615"/>
    <lineage>
        <taxon>Eukaryota</taxon>
        <taxon>Metazoa</taxon>
        <taxon>Ecdysozoa</taxon>
        <taxon>Arthropoda</taxon>
        <taxon>Chelicerata</taxon>
        <taxon>Arachnida</taxon>
        <taxon>Acari</taxon>
        <taxon>Parasitiformes</taxon>
        <taxon>Ixodida</taxon>
        <taxon>Ixodoidea</taxon>
        <taxon>Ixodidae</taxon>
        <taxon>Ixodinae</taxon>
        <taxon>Ixodes</taxon>
    </lineage>
</organism>
<dbReference type="EMBL" id="JABSTQ010011494">
    <property type="protein sequence ID" value="KAG0410743.1"/>
    <property type="molecule type" value="Genomic_DNA"/>
</dbReference>
<name>A0AC60NUF3_IXOPE</name>
<evidence type="ECO:0000313" key="1">
    <source>
        <dbReference type="EMBL" id="KAG0410743.1"/>
    </source>
</evidence>
<evidence type="ECO:0000313" key="2">
    <source>
        <dbReference type="Proteomes" id="UP000805193"/>
    </source>
</evidence>